<evidence type="ECO:0000256" key="3">
    <source>
        <dbReference type="ARBA" id="ARBA00022793"/>
    </source>
</evidence>
<feature type="binding site" evidence="7">
    <location>
        <begin position="60"/>
        <end position="69"/>
    </location>
    <ligand>
        <name>substrate</name>
    </ligand>
</feature>
<dbReference type="SMART" id="SM00934">
    <property type="entry name" value="OMPdecase"/>
    <property type="match status" value="1"/>
</dbReference>
<evidence type="ECO:0000313" key="12">
    <source>
        <dbReference type="EMBL" id="MBB4631753.1"/>
    </source>
</evidence>
<feature type="binding site" evidence="7 9">
    <location>
        <position position="32"/>
    </location>
    <ligand>
        <name>substrate</name>
    </ligand>
</feature>
<dbReference type="PROSITE" id="PS00156">
    <property type="entry name" value="OMPDECASE"/>
    <property type="match status" value="1"/>
</dbReference>
<comment type="caution">
    <text evidence="12">The sequence shown here is derived from an EMBL/GenBank/DDBJ whole genome shotgun (WGS) entry which is preliminary data.</text>
</comment>
<dbReference type="NCBIfam" id="TIGR01740">
    <property type="entry name" value="pyrF"/>
    <property type="match status" value="1"/>
</dbReference>
<dbReference type="Gene3D" id="3.20.20.70">
    <property type="entry name" value="Aldolase class I"/>
    <property type="match status" value="1"/>
</dbReference>
<keyword evidence="5 7" id="KW-0456">Lyase</keyword>
<evidence type="ECO:0000256" key="7">
    <source>
        <dbReference type="HAMAP-Rule" id="MF_01200"/>
    </source>
</evidence>
<dbReference type="PANTHER" id="PTHR32119:SF2">
    <property type="entry name" value="OROTIDINE 5'-PHOSPHATE DECARBOXYLASE"/>
    <property type="match status" value="1"/>
</dbReference>
<comment type="function">
    <text evidence="1 7">Catalyzes the decarboxylation of orotidine 5'-monophosphate (OMP) to uridine 5'-monophosphate (UMP).</text>
</comment>
<dbReference type="PANTHER" id="PTHR32119">
    <property type="entry name" value="OROTIDINE 5'-PHOSPHATE DECARBOXYLASE"/>
    <property type="match status" value="1"/>
</dbReference>
<dbReference type="CDD" id="cd04725">
    <property type="entry name" value="OMP_decarboxylase_like"/>
    <property type="match status" value="1"/>
</dbReference>
<dbReference type="AlphaFoldDB" id="A0A7W7B0F8"/>
<feature type="active site" description="For OMPdecase activity" evidence="8">
    <location>
        <position position="60"/>
    </location>
</feature>
<evidence type="ECO:0000256" key="10">
    <source>
        <dbReference type="RuleBase" id="RU000512"/>
    </source>
</evidence>
<reference evidence="12 13" key="1">
    <citation type="submission" date="2020-08" db="EMBL/GenBank/DDBJ databases">
        <title>Genomic Encyclopedia of Type Strains, Phase IV (KMG-IV): sequencing the most valuable type-strain genomes for metagenomic binning, comparative biology and taxonomic classification.</title>
        <authorList>
            <person name="Goeker M."/>
        </authorList>
    </citation>
    <scope>NUCLEOTIDE SEQUENCE [LARGE SCALE GENOMIC DNA]</scope>
    <source>
        <strain evidence="12 13">DSM 17328</strain>
    </source>
</reference>
<comment type="catalytic activity">
    <reaction evidence="6 7 10">
        <text>orotidine 5'-phosphate + H(+) = UMP + CO2</text>
        <dbReference type="Rhea" id="RHEA:11596"/>
        <dbReference type="ChEBI" id="CHEBI:15378"/>
        <dbReference type="ChEBI" id="CHEBI:16526"/>
        <dbReference type="ChEBI" id="CHEBI:57538"/>
        <dbReference type="ChEBI" id="CHEBI:57865"/>
        <dbReference type="EC" id="4.1.1.23"/>
    </reaction>
</comment>
<dbReference type="EC" id="4.1.1.23" evidence="7"/>
<dbReference type="EMBL" id="JACHNZ010000012">
    <property type="protein sequence ID" value="MBB4631753.1"/>
    <property type="molecule type" value="Genomic_DNA"/>
</dbReference>
<feature type="binding site" evidence="7 9">
    <location>
        <position position="185"/>
    </location>
    <ligand>
        <name>substrate</name>
    </ligand>
</feature>
<feature type="binding site" evidence="7 9">
    <location>
        <position position="10"/>
    </location>
    <ligand>
        <name>substrate</name>
    </ligand>
</feature>
<comment type="pathway">
    <text evidence="2 7 10">Pyrimidine metabolism; UMP biosynthesis via de novo pathway; UMP from orotate: step 2/2.</text>
</comment>
<keyword evidence="13" id="KW-1185">Reference proteome</keyword>
<dbReference type="NCBIfam" id="NF001273">
    <property type="entry name" value="PRK00230.1"/>
    <property type="match status" value="1"/>
</dbReference>
<gene>
    <name evidence="7" type="primary">pyrF</name>
    <name evidence="12" type="ORF">GGQ98_001367</name>
</gene>
<dbReference type="RefSeq" id="WP_184066990.1">
    <property type="nucleotide sequence ID" value="NZ_JACHNZ010000012.1"/>
</dbReference>
<evidence type="ECO:0000259" key="11">
    <source>
        <dbReference type="SMART" id="SM00934"/>
    </source>
</evidence>
<dbReference type="InterPro" id="IPR018089">
    <property type="entry name" value="OMPdecase_AS"/>
</dbReference>
<evidence type="ECO:0000313" key="13">
    <source>
        <dbReference type="Proteomes" id="UP000566324"/>
    </source>
</evidence>
<dbReference type="InterPro" id="IPR013785">
    <property type="entry name" value="Aldolase_TIM"/>
</dbReference>
<evidence type="ECO:0000256" key="4">
    <source>
        <dbReference type="ARBA" id="ARBA00022975"/>
    </source>
</evidence>
<feature type="active site" description="For OMPdecase activity" evidence="8">
    <location>
        <position position="65"/>
    </location>
</feature>
<feature type="active site" description="For OMPdecase activity" evidence="8">
    <location>
        <position position="62"/>
    </location>
</feature>
<comment type="similarity">
    <text evidence="7">Belongs to the OMP decarboxylase family. Type 1 subfamily.</text>
</comment>
<protein>
    <recommendedName>
        <fullName evidence="7">Orotidine 5'-phosphate decarboxylase</fullName>
        <ecNumber evidence="7">4.1.1.23</ecNumber>
    </recommendedName>
    <alternativeName>
        <fullName evidence="7">OMP decarboxylase</fullName>
        <shortName evidence="7">OMPDCase</shortName>
        <shortName evidence="7">OMPdecase</shortName>
    </alternativeName>
</protein>
<dbReference type="SUPFAM" id="SSF51366">
    <property type="entry name" value="Ribulose-phoshate binding barrel"/>
    <property type="match status" value="1"/>
</dbReference>
<evidence type="ECO:0000256" key="9">
    <source>
        <dbReference type="PIRSR" id="PIRSR614732-2"/>
    </source>
</evidence>
<feature type="domain" description="Orotidine 5'-phosphate decarboxylase" evidence="11">
    <location>
        <begin position="4"/>
        <end position="221"/>
    </location>
</feature>
<dbReference type="InterPro" id="IPR014732">
    <property type="entry name" value="OMPdecase"/>
</dbReference>
<comment type="subunit">
    <text evidence="7">Homodimer.</text>
</comment>
<dbReference type="InterPro" id="IPR011060">
    <property type="entry name" value="RibuloseP-bd_barrel"/>
</dbReference>
<feature type="binding site" evidence="7 9">
    <location>
        <position position="205"/>
    </location>
    <ligand>
        <name>substrate</name>
    </ligand>
</feature>
<evidence type="ECO:0000256" key="6">
    <source>
        <dbReference type="ARBA" id="ARBA00049157"/>
    </source>
</evidence>
<feature type="binding site" evidence="7 9">
    <location>
        <position position="206"/>
    </location>
    <ligand>
        <name>substrate</name>
    </ligand>
</feature>
<evidence type="ECO:0000256" key="5">
    <source>
        <dbReference type="ARBA" id="ARBA00023239"/>
    </source>
</evidence>
<keyword evidence="4 7" id="KW-0665">Pyrimidine biosynthesis</keyword>
<feature type="binding site" evidence="7 9">
    <location>
        <position position="176"/>
    </location>
    <ligand>
        <name>substrate</name>
    </ligand>
</feature>
<evidence type="ECO:0000256" key="1">
    <source>
        <dbReference type="ARBA" id="ARBA00002356"/>
    </source>
</evidence>
<dbReference type="InterPro" id="IPR001754">
    <property type="entry name" value="OMPdeCOase_dom"/>
</dbReference>
<accession>A0A7W7B0F8</accession>
<dbReference type="GO" id="GO:0005829">
    <property type="term" value="C:cytosol"/>
    <property type="evidence" value="ECO:0007669"/>
    <property type="project" value="TreeGrafter"/>
</dbReference>
<dbReference type="GO" id="GO:0004590">
    <property type="term" value="F:orotidine-5'-phosphate decarboxylase activity"/>
    <property type="evidence" value="ECO:0007669"/>
    <property type="project" value="UniProtKB-UniRule"/>
</dbReference>
<proteinExistence type="inferred from homology"/>
<dbReference type="GO" id="GO:0044205">
    <property type="term" value="P:'de novo' UMP biosynthetic process"/>
    <property type="evidence" value="ECO:0007669"/>
    <property type="project" value="UniProtKB-UniRule"/>
</dbReference>
<dbReference type="UniPathway" id="UPA00070">
    <property type="reaction ID" value="UER00120"/>
</dbReference>
<evidence type="ECO:0000256" key="2">
    <source>
        <dbReference type="ARBA" id="ARBA00004861"/>
    </source>
</evidence>
<organism evidence="12 13">
    <name type="scientific">Sphingosinicella soli</name>
    <dbReference type="NCBI Taxonomy" id="333708"/>
    <lineage>
        <taxon>Bacteria</taxon>
        <taxon>Pseudomonadati</taxon>
        <taxon>Pseudomonadota</taxon>
        <taxon>Alphaproteobacteria</taxon>
        <taxon>Sphingomonadales</taxon>
        <taxon>Sphingosinicellaceae</taxon>
        <taxon>Sphingosinicella</taxon>
    </lineage>
</organism>
<dbReference type="Proteomes" id="UP000566324">
    <property type="component" value="Unassembled WGS sequence"/>
</dbReference>
<name>A0A7W7B0F8_9SPHN</name>
<feature type="active site" description="Proton donor" evidence="7">
    <location>
        <position position="62"/>
    </location>
</feature>
<dbReference type="InterPro" id="IPR047596">
    <property type="entry name" value="OMPdecase_bac"/>
</dbReference>
<dbReference type="Pfam" id="PF00215">
    <property type="entry name" value="OMPdecase"/>
    <property type="match status" value="1"/>
</dbReference>
<sequence>MTNPVYCAVDTADKDHARALAARVAGRVGGIKLGLEFFMANGREGVATVAGESGVPVFLDLKLHDIPNTVAGAVRALAACPYDILTVHAGGGSDMMRAAKDAARPGAKVVGVTVLTSMDEYDLAATGVIGTPADQVRRLAVLAQGAGLDGIVCSAHEVAAMRAAWPEGVFIVPGIRPAGSDIGDQKRVMTPREAMAAGASILVVGRPITGADDPGAAADAIFQSLCQSL</sequence>
<keyword evidence="3 7" id="KW-0210">Decarboxylase</keyword>
<evidence type="ECO:0000256" key="8">
    <source>
        <dbReference type="PIRSR" id="PIRSR614732-1"/>
    </source>
</evidence>
<feature type="binding site" evidence="7 9">
    <location>
        <position position="116"/>
    </location>
    <ligand>
        <name>substrate</name>
    </ligand>
</feature>
<dbReference type="GO" id="GO:0006207">
    <property type="term" value="P:'de novo' pyrimidine nucleobase biosynthetic process"/>
    <property type="evidence" value="ECO:0007669"/>
    <property type="project" value="InterPro"/>
</dbReference>
<dbReference type="HAMAP" id="MF_01200_B">
    <property type="entry name" value="OMPdecase_type1_B"/>
    <property type="match status" value="1"/>
</dbReference>